<accession>A0ABW0ZNN6</accession>
<dbReference type="InterPro" id="IPR016584">
    <property type="entry name" value="MeTrfase_VrtF"/>
</dbReference>
<organism evidence="2 3">
    <name type="scientific">Actinomadura rugatobispora</name>
    <dbReference type="NCBI Taxonomy" id="1994"/>
    <lineage>
        <taxon>Bacteria</taxon>
        <taxon>Bacillati</taxon>
        <taxon>Actinomycetota</taxon>
        <taxon>Actinomycetes</taxon>
        <taxon>Streptosporangiales</taxon>
        <taxon>Thermomonosporaceae</taxon>
        <taxon>Actinomadura</taxon>
    </lineage>
</organism>
<protein>
    <submittedName>
        <fullName evidence="2">Class I SAM-dependent methyltransferase</fullName>
        <ecNumber evidence="2">2.1.1.-</ecNumber>
    </submittedName>
</protein>
<dbReference type="GO" id="GO:0008168">
    <property type="term" value="F:methyltransferase activity"/>
    <property type="evidence" value="ECO:0007669"/>
    <property type="project" value="UniProtKB-KW"/>
</dbReference>
<dbReference type="InterPro" id="IPR029063">
    <property type="entry name" value="SAM-dependent_MTases_sf"/>
</dbReference>
<sequence>MTSTPSEADVRAGFAAYTPRSLRTYDLGVAVTCSLFWGCHKRELRRQYSQNVSAEHLDIGVGTGYLLDHCRFPTATPKITLFDMSPHALSYTARRLARYDVSTCRGNVLEPFPLPRASFGSAAMSLMLHCVPGDLESKGVALEHAAACVRPGGRLFGSTVLSRGVHLPLHTRLLLRRLNSDGRFNNTADSLDDLHAQLRSRFSDYTVTVHGCTALFEATVP</sequence>
<keyword evidence="2" id="KW-0808">Transferase</keyword>
<evidence type="ECO:0000259" key="1">
    <source>
        <dbReference type="Pfam" id="PF08242"/>
    </source>
</evidence>
<dbReference type="Pfam" id="PF08242">
    <property type="entry name" value="Methyltransf_12"/>
    <property type="match status" value="1"/>
</dbReference>
<dbReference type="EMBL" id="JBHSON010000004">
    <property type="protein sequence ID" value="MFC5744889.1"/>
    <property type="molecule type" value="Genomic_DNA"/>
</dbReference>
<dbReference type="EC" id="2.1.1.-" evidence="2"/>
<evidence type="ECO:0000313" key="2">
    <source>
        <dbReference type="EMBL" id="MFC5744889.1"/>
    </source>
</evidence>
<dbReference type="Gene3D" id="3.40.50.150">
    <property type="entry name" value="Vaccinia Virus protein VP39"/>
    <property type="match status" value="1"/>
</dbReference>
<comment type="caution">
    <text evidence="2">The sequence shown here is derived from an EMBL/GenBank/DDBJ whole genome shotgun (WGS) entry which is preliminary data.</text>
</comment>
<keyword evidence="2" id="KW-0489">Methyltransferase</keyword>
<feature type="domain" description="Methyltransferase type 12" evidence="1">
    <location>
        <begin position="57"/>
        <end position="155"/>
    </location>
</feature>
<proteinExistence type="predicted"/>
<name>A0ABW0ZNN6_9ACTN</name>
<reference evidence="3" key="1">
    <citation type="journal article" date="2019" name="Int. J. Syst. Evol. Microbiol.">
        <title>The Global Catalogue of Microorganisms (GCM) 10K type strain sequencing project: providing services to taxonomists for standard genome sequencing and annotation.</title>
        <authorList>
            <consortium name="The Broad Institute Genomics Platform"/>
            <consortium name="The Broad Institute Genome Sequencing Center for Infectious Disease"/>
            <person name="Wu L."/>
            <person name="Ma J."/>
        </authorList>
    </citation>
    <scope>NUCLEOTIDE SEQUENCE [LARGE SCALE GENOMIC DNA]</scope>
    <source>
        <strain evidence="3">KCTC 42087</strain>
    </source>
</reference>
<dbReference type="Proteomes" id="UP001596074">
    <property type="component" value="Unassembled WGS sequence"/>
</dbReference>
<keyword evidence="3" id="KW-1185">Reference proteome</keyword>
<dbReference type="GO" id="GO:0032259">
    <property type="term" value="P:methylation"/>
    <property type="evidence" value="ECO:0007669"/>
    <property type="project" value="UniProtKB-KW"/>
</dbReference>
<dbReference type="InterPro" id="IPR013217">
    <property type="entry name" value="Methyltransf_12"/>
</dbReference>
<dbReference type="SUPFAM" id="SSF53335">
    <property type="entry name" value="S-adenosyl-L-methionine-dependent methyltransferases"/>
    <property type="match status" value="1"/>
</dbReference>
<dbReference type="PIRSF" id="PIRSF011491">
    <property type="entry name" value="Mtase_YbcY_prd"/>
    <property type="match status" value="1"/>
</dbReference>
<dbReference type="CDD" id="cd02440">
    <property type="entry name" value="AdoMet_MTases"/>
    <property type="match status" value="1"/>
</dbReference>
<evidence type="ECO:0000313" key="3">
    <source>
        <dbReference type="Proteomes" id="UP001596074"/>
    </source>
</evidence>
<dbReference type="RefSeq" id="WP_378280436.1">
    <property type="nucleotide sequence ID" value="NZ_JBHSON010000004.1"/>
</dbReference>
<gene>
    <name evidence="2" type="ORF">ACFPZN_04590</name>
</gene>